<evidence type="ECO:0000256" key="2">
    <source>
        <dbReference type="ARBA" id="ARBA00022737"/>
    </source>
</evidence>
<evidence type="ECO:0000313" key="5">
    <source>
        <dbReference type="EMBL" id="MXR67801.1"/>
    </source>
</evidence>
<dbReference type="SUPFAM" id="SSF49373">
    <property type="entry name" value="Invasin/intimin cell-adhesion fragments"/>
    <property type="match status" value="2"/>
</dbReference>
<dbReference type="SUPFAM" id="SSF117281">
    <property type="entry name" value="Kelch motif"/>
    <property type="match status" value="1"/>
</dbReference>
<accession>A0A6L7HXM4</accession>
<keyword evidence="2" id="KW-0677">Repeat</keyword>
<evidence type="ECO:0000313" key="6">
    <source>
        <dbReference type="Proteomes" id="UP000474778"/>
    </source>
</evidence>
<feature type="chain" id="PRO_5027043809" description="DUF6242 domain-containing protein" evidence="3">
    <location>
        <begin position="21"/>
        <end position="882"/>
    </location>
</feature>
<comment type="caution">
    <text evidence="5">The sequence shown here is derived from an EMBL/GenBank/DDBJ whole genome shotgun (WGS) entry which is preliminary data.</text>
</comment>
<sequence>MLKGLMRIGCMLILASQLSACGGGSGSSETDKTAVKLSQTLSFSQSGTIEKTYGDEAFSNSLQDLLGTGAISYTSSNPQVVSVSSDGLVTIISAGSSTITVQVAEDAKYLAASAAYQVNVAKAERAIAFDNTGTVALFIDQTYLNPVNVDVANITFSSQDPAVASVNADGQVTAHTPGETQIFAEIAETANYLKASSSFFASVAPKSLTLKLLIGTDDTEVSTDVETTLQLARTTQADCDFNNLSNCDNGLVDKLSTVPLIDSSLTTMSDAYFNLFHGQHAGQASYVANNNLTRRTSAKAVSFDGYLWLIGGYEQAGNDASIWRSKDGNIWEKVVDEAPFGERHPMAVYTFADHIWLVGTRSNSKLNDVWRSADGINWIQVNADIGFSERNNYSVATFNDKMWIYGGYDFQAGDYVKEIYSSTDGITWKLESSDSTATQRVSAAFVEFKDKLWQFSGRNDTQKTADIWNSDDGIHWTKISNDAGFSGRERHEVRQIGNQLILLGGYIDRLDPNRSAFPNDVWSSTDGASWTLATADANFGLKSYMVDRVRKYFTTAVHNDALVVIGGRSENGIILNDNWQTTDGKHWLPLNNQLPAMTDIQAVSHQGEIQLLSGTNEDFEKVNTRWHSTDGFSWTLDDSTTLPFPTDSKLLTFAGKIWALHASGSYSSLDGKTWTQEALTGPNVGTQDGQYSVYSFDNKLWAINTQSGVVYRSEDGINWTDVGNNNFPTRAVTQISSFGGKLWVIAGHETPSRTTQLSDIWSTTDGITWTKEAVTTGLGARHIHQLVEFDGKLWAFGGYGANQTLTDLWYSQDGSSWTKAMDNVPFDAKRGYRAMVHGDQLIILGGLMPHPQDPDLQINANQVWMTTNGSEWRRALQQHLSF</sequence>
<feature type="domain" description="DUF6242" evidence="4">
    <location>
        <begin position="468"/>
        <end position="643"/>
    </location>
</feature>
<dbReference type="Gene3D" id="2.120.10.80">
    <property type="entry name" value="Kelch-type beta propeller"/>
    <property type="match status" value="3"/>
</dbReference>
<dbReference type="Proteomes" id="UP000474778">
    <property type="component" value="Unassembled WGS sequence"/>
</dbReference>
<feature type="signal peptide" evidence="3">
    <location>
        <begin position="1"/>
        <end position="20"/>
    </location>
</feature>
<keyword evidence="6" id="KW-1185">Reference proteome</keyword>
<keyword evidence="3" id="KW-0732">Signal</keyword>
<protein>
    <recommendedName>
        <fullName evidence="4">DUF6242 domain-containing protein</fullName>
    </recommendedName>
</protein>
<proteinExistence type="predicted"/>
<dbReference type="Pfam" id="PF25852">
    <property type="entry name" value="DUF6242_C"/>
    <property type="match status" value="2"/>
</dbReference>
<evidence type="ECO:0000256" key="3">
    <source>
        <dbReference type="SAM" id="SignalP"/>
    </source>
</evidence>
<feature type="domain" description="DUF6242" evidence="4">
    <location>
        <begin position="649"/>
        <end position="870"/>
    </location>
</feature>
<dbReference type="PANTHER" id="PTHR24412">
    <property type="entry name" value="KELCH PROTEIN"/>
    <property type="match status" value="1"/>
</dbReference>
<dbReference type="Gene3D" id="2.60.40.1080">
    <property type="match status" value="2"/>
</dbReference>
<dbReference type="EMBL" id="WRPA01000002">
    <property type="protein sequence ID" value="MXR67801.1"/>
    <property type="molecule type" value="Genomic_DNA"/>
</dbReference>
<keyword evidence="1" id="KW-0880">Kelch repeat</keyword>
<dbReference type="AlphaFoldDB" id="A0A6L7HXM4"/>
<dbReference type="InterPro" id="IPR015915">
    <property type="entry name" value="Kelch-typ_b-propeller"/>
</dbReference>
<dbReference type="PANTHER" id="PTHR24412:SF489">
    <property type="entry name" value="RING FINGER DOMAIN AND KELCH REPEAT-CONTAINING PROTEIN DDB_G0271372"/>
    <property type="match status" value="1"/>
</dbReference>
<reference evidence="5 6" key="1">
    <citation type="submission" date="2019-12" db="EMBL/GenBank/DDBJ databases">
        <title>Shewanella insulae sp. nov., isolated from a tidal flat.</title>
        <authorList>
            <person name="Yoon J.-H."/>
        </authorList>
    </citation>
    <scope>NUCLEOTIDE SEQUENCE [LARGE SCALE GENOMIC DNA]</scope>
    <source>
        <strain evidence="5 6">JBTF-M18</strain>
    </source>
</reference>
<dbReference type="SUPFAM" id="SSF50939">
    <property type="entry name" value="Sialidases"/>
    <property type="match status" value="2"/>
</dbReference>
<dbReference type="RefSeq" id="WP_160793789.1">
    <property type="nucleotide sequence ID" value="NZ_WRPA01000002.1"/>
</dbReference>
<evidence type="ECO:0000256" key="1">
    <source>
        <dbReference type="ARBA" id="ARBA00022441"/>
    </source>
</evidence>
<gene>
    <name evidence="5" type="ORF">GNT65_03835</name>
</gene>
<dbReference type="InterPro" id="IPR058667">
    <property type="entry name" value="DUF6242_C"/>
</dbReference>
<name>A0A6L7HXM4_9GAMM</name>
<dbReference type="InterPro" id="IPR036278">
    <property type="entry name" value="Sialidase_sf"/>
</dbReference>
<evidence type="ECO:0000259" key="4">
    <source>
        <dbReference type="Pfam" id="PF25852"/>
    </source>
</evidence>
<dbReference type="InterPro" id="IPR008964">
    <property type="entry name" value="Invasin/intimin_cell_adhesion"/>
</dbReference>
<organism evidence="5 6">
    <name type="scientific">Shewanella insulae</name>
    <dbReference type="NCBI Taxonomy" id="2681496"/>
    <lineage>
        <taxon>Bacteria</taxon>
        <taxon>Pseudomonadati</taxon>
        <taxon>Pseudomonadota</taxon>
        <taxon>Gammaproteobacteria</taxon>
        <taxon>Alteromonadales</taxon>
        <taxon>Shewanellaceae</taxon>
        <taxon>Shewanella</taxon>
    </lineage>
</organism>